<gene>
    <name evidence="1" type="ORF">RhiirC2_745339</name>
</gene>
<organism evidence="1 2">
    <name type="scientific">Rhizophagus irregularis</name>
    <dbReference type="NCBI Taxonomy" id="588596"/>
    <lineage>
        <taxon>Eukaryota</taxon>
        <taxon>Fungi</taxon>
        <taxon>Fungi incertae sedis</taxon>
        <taxon>Mucoromycota</taxon>
        <taxon>Glomeromycotina</taxon>
        <taxon>Glomeromycetes</taxon>
        <taxon>Glomerales</taxon>
        <taxon>Glomeraceae</taxon>
        <taxon>Rhizophagus</taxon>
    </lineage>
</organism>
<reference evidence="1 2" key="2">
    <citation type="submission" date="2017-10" db="EMBL/GenBank/DDBJ databases">
        <title>Extensive intraspecific genome diversity in a model arbuscular mycorrhizal fungus.</title>
        <authorList>
            <person name="Chen E.C.H."/>
            <person name="Morin E."/>
            <person name="Baudet D."/>
            <person name="Noel J."/>
            <person name="Ndikumana S."/>
            <person name="Charron P."/>
            <person name="St-Onge C."/>
            <person name="Giorgi J."/>
            <person name="Grigoriev I.V."/>
            <person name="Roux C."/>
            <person name="Martin F.M."/>
            <person name="Corradi N."/>
        </authorList>
    </citation>
    <scope>NUCLEOTIDE SEQUENCE [LARGE SCALE GENOMIC DNA]</scope>
    <source>
        <strain evidence="1 2">C2</strain>
    </source>
</reference>
<evidence type="ECO:0000313" key="2">
    <source>
        <dbReference type="Proteomes" id="UP000233469"/>
    </source>
</evidence>
<protein>
    <submittedName>
        <fullName evidence="1">Uncharacterized protein</fullName>
    </submittedName>
</protein>
<sequence>MDENCAINGSIRGPSFGSGDLILLNSNYFTANDYCCSKKVSYEKSIRTTTNRFVRRM</sequence>
<accession>A0A2N1NAW9</accession>
<dbReference type="AlphaFoldDB" id="A0A2N1NAW9"/>
<proteinExistence type="predicted"/>
<name>A0A2N1NAW9_9GLOM</name>
<dbReference type="Proteomes" id="UP000233469">
    <property type="component" value="Unassembled WGS sequence"/>
</dbReference>
<evidence type="ECO:0000313" key="1">
    <source>
        <dbReference type="EMBL" id="PKK71028.1"/>
    </source>
</evidence>
<reference evidence="1 2" key="1">
    <citation type="submission" date="2016-04" db="EMBL/GenBank/DDBJ databases">
        <title>Genome analyses suggest a sexual origin of heterokaryosis in a supposedly ancient asexual fungus.</title>
        <authorList>
            <person name="Ropars J."/>
            <person name="Sedzielewska K."/>
            <person name="Noel J."/>
            <person name="Charron P."/>
            <person name="Farinelli L."/>
            <person name="Marton T."/>
            <person name="Kruger M."/>
            <person name="Pelin A."/>
            <person name="Brachmann A."/>
            <person name="Corradi N."/>
        </authorList>
    </citation>
    <scope>NUCLEOTIDE SEQUENCE [LARGE SCALE GENOMIC DNA]</scope>
    <source>
        <strain evidence="1 2">C2</strain>
    </source>
</reference>
<dbReference type="EMBL" id="LLXL01000554">
    <property type="protein sequence ID" value="PKK71028.1"/>
    <property type="molecule type" value="Genomic_DNA"/>
</dbReference>
<comment type="caution">
    <text evidence="1">The sequence shown here is derived from an EMBL/GenBank/DDBJ whole genome shotgun (WGS) entry which is preliminary data.</text>
</comment>